<dbReference type="RefSeq" id="WP_167927927.1">
    <property type="nucleotide sequence ID" value="NZ_JAATVY010000024.1"/>
</dbReference>
<name>A0ABX0Y6V0_9ACTN</name>
<evidence type="ECO:0000313" key="2">
    <source>
        <dbReference type="Proteomes" id="UP000722989"/>
    </source>
</evidence>
<dbReference type="EMBL" id="JAATVY010000024">
    <property type="protein sequence ID" value="NJC73029.1"/>
    <property type="molecule type" value="Genomic_DNA"/>
</dbReference>
<dbReference type="NCBIfam" id="TIGR04363">
    <property type="entry name" value="LD_lanti_pre"/>
    <property type="match status" value="1"/>
</dbReference>
<accession>A0ABX0Y6V0</accession>
<proteinExistence type="predicted"/>
<sequence>MPATLEAIDIEEIFDLDVVVIPDADRVDAPVACGTSDGCAATCASSCVSRGAS</sequence>
<keyword evidence="2" id="KW-1185">Reference proteome</keyword>
<comment type="caution">
    <text evidence="1">The sequence shown here is derived from an EMBL/GenBank/DDBJ whole genome shotgun (WGS) entry which is preliminary data.</text>
</comment>
<evidence type="ECO:0000313" key="1">
    <source>
        <dbReference type="EMBL" id="NJC73029.1"/>
    </source>
</evidence>
<organism evidence="1 2">
    <name type="scientific">Planosporangium thailandense</name>
    <dbReference type="NCBI Taxonomy" id="765197"/>
    <lineage>
        <taxon>Bacteria</taxon>
        <taxon>Bacillati</taxon>
        <taxon>Actinomycetota</taxon>
        <taxon>Actinomycetes</taxon>
        <taxon>Micromonosporales</taxon>
        <taxon>Micromonosporaceae</taxon>
        <taxon>Planosporangium</taxon>
    </lineage>
</organism>
<gene>
    <name evidence="1" type="primary">fxlA</name>
    <name evidence="1" type="ORF">HC031_25415</name>
</gene>
<dbReference type="InterPro" id="IPR027575">
    <property type="entry name" value="LD_lanti_pre"/>
</dbReference>
<reference evidence="1 2" key="1">
    <citation type="submission" date="2020-03" db="EMBL/GenBank/DDBJ databases">
        <title>WGS of the type strain of Planosporangium spp.</title>
        <authorList>
            <person name="Thawai C."/>
        </authorList>
    </citation>
    <scope>NUCLEOTIDE SEQUENCE [LARGE SCALE GENOMIC DNA]</scope>
    <source>
        <strain evidence="1 2">TBRC 5610</strain>
    </source>
</reference>
<dbReference type="Proteomes" id="UP000722989">
    <property type="component" value="Unassembled WGS sequence"/>
</dbReference>
<protein>
    <submittedName>
        <fullName evidence="1">FxLD family lantipeptide</fullName>
    </submittedName>
</protein>